<dbReference type="OrthoDB" id="2735536at2759"/>
<dbReference type="InterPro" id="IPR036291">
    <property type="entry name" value="NAD(P)-bd_dom_sf"/>
</dbReference>
<dbReference type="EMBL" id="JPKY01000078">
    <property type="protein sequence ID" value="KFH43080.1"/>
    <property type="molecule type" value="Genomic_DNA"/>
</dbReference>
<keyword evidence="1" id="KW-0560">Oxidoreductase</keyword>
<dbReference type="GO" id="GO:0016616">
    <property type="term" value="F:oxidoreductase activity, acting on the CH-OH group of donors, NAD or NADP as acceptor"/>
    <property type="evidence" value="ECO:0007669"/>
    <property type="project" value="TreeGrafter"/>
</dbReference>
<dbReference type="HOGENOM" id="CLU_007383_9_2_1"/>
<name>A0A086T148_HAPC1</name>
<dbReference type="SUPFAM" id="SSF51735">
    <property type="entry name" value="NAD(P)-binding Rossmann-fold domains"/>
    <property type="match status" value="1"/>
</dbReference>
<comment type="similarity">
    <text evidence="2">Belongs to the NAD(P)-dependent epimerase/dehydratase family. Dihydroflavonol-4-reductase subfamily.</text>
</comment>
<reference evidence="5" key="1">
    <citation type="journal article" date="2014" name="Genome Announc.">
        <title>Genome sequence and annotation of Acremonium chrysogenum, producer of the beta-lactam antibiotic cephalosporin C.</title>
        <authorList>
            <person name="Terfehr D."/>
            <person name="Dahlmann T.A."/>
            <person name="Specht T."/>
            <person name="Zadra I."/>
            <person name="Kuernsteiner H."/>
            <person name="Kueck U."/>
        </authorList>
    </citation>
    <scope>NUCLEOTIDE SEQUENCE [LARGE SCALE GENOMIC DNA]</scope>
    <source>
        <strain evidence="5">ATCC 11550 / CBS 779.69 / DSM 880 / IAM 14645 / JCM 23072 / IMI 49137</strain>
    </source>
</reference>
<dbReference type="PANTHER" id="PTHR10366:SF562">
    <property type="entry name" value="ALDEHYDE REDUCTASE II (AFU_ORTHOLOGUE AFUA_1G11360)"/>
    <property type="match status" value="1"/>
</dbReference>
<evidence type="ECO:0000256" key="1">
    <source>
        <dbReference type="ARBA" id="ARBA00023002"/>
    </source>
</evidence>
<evidence type="ECO:0000256" key="2">
    <source>
        <dbReference type="ARBA" id="ARBA00023445"/>
    </source>
</evidence>
<gene>
    <name evidence="4" type="ORF">ACRE_061910</name>
</gene>
<dbReference type="AlphaFoldDB" id="A0A086T148"/>
<evidence type="ECO:0000313" key="5">
    <source>
        <dbReference type="Proteomes" id="UP000029964"/>
    </source>
</evidence>
<comment type="caution">
    <text evidence="4">The sequence shown here is derived from an EMBL/GenBank/DDBJ whole genome shotgun (WGS) entry which is preliminary data.</text>
</comment>
<dbReference type="InterPro" id="IPR050425">
    <property type="entry name" value="NAD(P)_dehydrat-like"/>
</dbReference>
<feature type="domain" description="NAD-dependent epimerase/dehydratase" evidence="3">
    <location>
        <begin position="15"/>
        <end position="262"/>
    </location>
</feature>
<protein>
    <submittedName>
        <fullName evidence="4">Aldehyde reductase-like protein</fullName>
    </submittedName>
</protein>
<dbReference type="Proteomes" id="UP000029964">
    <property type="component" value="Unassembled WGS sequence"/>
</dbReference>
<dbReference type="Gene3D" id="3.40.50.720">
    <property type="entry name" value="NAD(P)-binding Rossmann-like Domain"/>
    <property type="match status" value="1"/>
</dbReference>
<dbReference type="InterPro" id="IPR001509">
    <property type="entry name" value="Epimerase_deHydtase"/>
</dbReference>
<organism evidence="4 5">
    <name type="scientific">Hapsidospora chrysogenum (strain ATCC 11550 / CBS 779.69 / DSM 880 / IAM 14645 / JCM 23072 / IMI 49137)</name>
    <name type="common">Acremonium chrysogenum</name>
    <dbReference type="NCBI Taxonomy" id="857340"/>
    <lineage>
        <taxon>Eukaryota</taxon>
        <taxon>Fungi</taxon>
        <taxon>Dikarya</taxon>
        <taxon>Ascomycota</taxon>
        <taxon>Pezizomycotina</taxon>
        <taxon>Sordariomycetes</taxon>
        <taxon>Hypocreomycetidae</taxon>
        <taxon>Hypocreales</taxon>
        <taxon>Bionectriaceae</taxon>
        <taxon>Hapsidospora</taxon>
    </lineage>
</organism>
<dbReference type="PANTHER" id="PTHR10366">
    <property type="entry name" value="NAD DEPENDENT EPIMERASE/DEHYDRATASE"/>
    <property type="match status" value="1"/>
</dbReference>
<dbReference type="Pfam" id="PF01370">
    <property type="entry name" value="Epimerase"/>
    <property type="match status" value="1"/>
</dbReference>
<proteinExistence type="inferred from homology"/>
<evidence type="ECO:0000259" key="3">
    <source>
        <dbReference type="Pfam" id="PF01370"/>
    </source>
</evidence>
<accession>A0A086T148</accession>
<dbReference type="STRING" id="857340.A0A086T148"/>
<keyword evidence="5" id="KW-1185">Reference proteome</keyword>
<sequence>MAEISNRALPKGSTVLVTGANGFLGAHIADQFLAQGYKVRGTVRDTKRDAWLVDHFGKLYGKDNFTLVAVTEMEKEGAFDEAVKGVDAVAHSAGVMSFDPNPKKVIPITVAGAVNALKSAYAEPCVKRFVLTSSASAALNANPPAGLVITEGTWNEQAVKEAWADPPYTPERAPTVYYASKTQSEQAVWNFHKENRAKRPDLVVNSVLPHYIFGPTLDPVHHGFRSTARFVVDLWLGQITDYHRGIQRPWFVDARDAALLHVAGVVFADLEDQRIFAFGGAFTWDAVLDVLRKHDPLRKLPGNFSAEVDTTVIEPRDKAESLLRRFGNLGWRNLEESVVANVQGVDAAT</sequence>
<evidence type="ECO:0000313" key="4">
    <source>
        <dbReference type="EMBL" id="KFH43080.1"/>
    </source>
</evidence>